<evidence type="ECO:0000256" key="2">
    <source>
        <dbReference type="ARBA" id="ARBA00022963"/>
    </source>
</evidence>
<organism evidence="6 7">
    <name type="scientific">Microbulbifer celer</name>
    <dbReference type="NCBI Taxonomy" id="435905"/>
    <lineage>
        <taxon>Bacteria</taxon>
        <taxon>Pseudomonadati</taxon>
        <taxon>Pseudomonadota</taxon>
        <taxon>Gammaproteobacteria</taxon>
        <taxon>Cellvibrionales</taxon>
        <taxon>Microbulbiferaceae</taxon>
        <taxon>Microbulbifer</taxon>
    </lineage>
</organism>
<dbReference type="PANTHER" id="PTHR14226">
    <property type="entry name" value="NEUROPATHY TARGET ESTERASE/SWISS CHEESE D.MELANOGASTER"/>
    <property type="match status" value="1"/>
</dbReference>
<dbReference type="SUPFAM" id="SSF52151">
    <property type="entry name" value="FabD/lysophospholipase-like"/>
    <property type="match status" value="1"/>
</dbReference>
<keyword evidence="1 4" id="KW-0378">Hydrolase</keyword>
<dbReference type="InterPro" id="IPR016035">
    <property type="entry name" value="Acyl_Trfase/lysoPLipase"/>
</dbReference>
<dbReference type="RefSeq" id="WP_230436900.1">
    <property type="nucleotide sequence ID" value="NZ_CP087715.1"/>
</dbReference>
<keyword evidence="2 4" id="KW-0442">Lipid degradation</keyword>
<feature type="short sequence motif" description="DGA/G" evidence="4">
    <location>
        <begin position="158"/>
        <end position="160"/>
    </location>
</feature>
<dbReference type="PANTHER" id="PTHR14226:SF76">
    <property type="entry name" value="NTE FAMILY PROTEIN RSSA"/>
    <property type="match status" value="1"/>
</dbReference>
<comment type="caution">
    <text evidence="6">The sequence shown here is derived from an EMBL/GenBank/DDBJ whole genome shotgun (WGS) entry which is preliminary data.</text>
</comment>
<dbReference type="InterPro" id="IPR050301">
    <property type="entry name" value="NTE"/>
</dbReference>
<gene>
    <name evidence="6" type="ORF">ACFQ2X_09235</name>
</gene>
<evidence type="ECO:0000256" key="3">
    <source>
        <dbReference type="ARBA" id="ARBA00023098"/>
    </source>
</evidence>
<name>A0ABW3UAA2_9GAMM</name>
<dbReference type="Proteomes" id="UP001597264">
    <property type="component" value="Unassembled WGS sequence"/>
</dbReference>
<dbReference type="PROSITE" id="PS51635">
    <property type="entry name" value="PNPLA"/>
    <property type="match status" value="1"/>
</dbReference>
<keyword evidence="7" id="KW-1185">Reference proteome</keyword>
<dbReference type="InterPro" id="IPR002641">
    <property type="entry name" value="PNPLA_dom"/>
</dbReference>
<evidence type="ECO:0000256" key="4">
    <source>
        <dbReference type="PROSITE-ProRule" id="PRU01161"/>
    </source>
</evidence>
<evidence type="ECO:0000259" key="5">
    <source>
        <dbReference type="PROSITE" id="PS51635"/>
    </source>
</evidence>
<reference evidence="7" key="1">
    <citation type="journal article" date="2019" name="Int. J. Syst. Evol. Microbiol.">
        <title>The Global Catalogue of Microorganisms (GCM) 10K type strain sequencing project: providing services to taxonomists for standard genome sequencing and annotation.</title>
        <authorList>
            <consortium name="The Broad Institute Genomics Platform"/>
            <consortium name="The Broad Institute Genome Sequencing Center for Infectious Disease"/>
            <person name="Wu L."/>
            <person name="Ma J."/>
        </authorList>
    </citation>
    <scope>NUCLEOTIDE SEQUENCE [LARGE SCALE GENOMIC DNA]</scope>
    <source>
        <strain evidence="7">CCUG 54356</strain>
    </source>
</reference>
<feature type="short sequence motif" description="GXSXG" evidence="4">
    <location>
        <begin position="41"/>
        <end position="45"/>
    </location>
</feature>
<dbReference type="EMBL" id="JBHTLR010000008">
    <property type="protein sequence ID" value="MFD1216781.1"/>
    <property type="molecule type" value="Genomic_DNA"/>
</dbReference>
<evidence type="ECO:0000313" key="7">
    <source>
        <dbReference type="Proteomes" id="UP001597264"/>
    </source>
</evidence>
<dbReference type="Pfam" id="PF01734">
    <property type="entry name" value="Patatin"/>
    <property type="match status" value="1"/>
</dbReference>
<evidence type="ECO:0000256" key="1">
    <source>
        <dbReference type="ARBA" id="ARBA00022801"/>
    </source>
</evidence>
<comment type="caution">
    <text evidence="4">Lacks conserved residue(s) required for the propagation of feature annotation.</text>
</comment>
<keyword evidence="3 4" id="KW-0443">Lipid metabolism</keyword>
<feature type="domain" description="PNPLA" evidence="5">
    <location>
        <begin position="10"/>
        <end position="171"/>
    </location>
</feature>
<proteinExistence type="predicted"/>
<sequence length="332" mass="36029">MNAPEPVIGLALGSGAAKGFAHIGVLKVLDEMGIRPQVIAGTSMGAFVGAAYSAGCLDKLEEWVGLLDNWRVFSLLDINWSLSGGVIGGIKPFRAFFEGFEFENIEDLPIPFTAVATDLHSGQEIWLQQGSLQDAVSASCSIPGLLSPKALSGRWLVDGAVVNPVPVDVCRAMGATRVIAVDVTEDGAPLLQREQGEVKSVVSEKTGPDELSELESESSEMARVTREEKGISGNGLTRLLEQGKEQLTQFRELRNRPRVSPPGMFDTMHQAMDILERRHKRTKMAGSPPDVLIMPKVGEISGMEYARATEAVELGEREAWRVRTWIEDMVTG</sequence>
<dbReference type="Gene3D" id="3.40.1090.10">
    <property type="entry name" value="Cytosolic phospholipase A2 catalytic domain"/>
    <property type="match status" value="1"/>
</dbReference>
<feature type="active site" description="Proton acceptor" evidence="4">
    <location>
        <position position="158"/>
    </location>
</feature>
<accession>A0ABW3UAA2</accession>
<feature type="active site" description="Nucleophile" evidence="4">
    <location>
        <position position="43"/>
    </location>
</feature>
<evidence type="ECO:0000313" key="6">
    <source>
        <dbReference type="EMBL" id="MFD1216781.1"/>
    </source>
</evidence>
<protein>
    <submittedName>
        <fullName evidence="6">Patatin-like phospholipase family protein</fullName>
    </submittedName>
</protein>